<evidence type="ECO:0000256" key="2">
    <source>
        <dbReference type="ARBA" id="ARBA00022448"/>
    </source>
</evidence>
<organism evidence="6 7">
    <name type="scientific">Shewanella dokdonensis</name>
    <dbReference type="NCBI Taxonomy" id="712036"/>
    <lineage>
        <taxon>Bacteria</taxon>
        <taxon>Pseudomonadati</taxon>
        <taxon>Pseudomonadota</taxon>
        <taxon>Gammaproteobacteria</taxon>
        <taxon>Alteromonadales</taxon>
        <taxon>Shewanellaceae</taxon>
        <taxon>Shewanella</taxon>
    </lineage>
</organism>
<name>A0ABX8DBR0_9GAMM</name>
<feature type="signal peptide" evidence="5">
    <location>
        <begin position="1"/>
        <end position="19"/>
    </location>
</feature>
<reference evidence="6 7" key="1">
    <citation type="journal article" date="2012" name="Int. J. Syst. Evol. Microbiol.">
        <title>Shewanella dokdonensis sp. nov., isolated from seawater.</title>
        <authorList>
            <person name="Sung H.R."/>
            <person name="Yoon J.H."/>
            <person name="Ghim S.Y."/>
        </authorList>
    </citation>
    <scope>NUCLEOTIDE SEQUENCE [LARGE SCALE GENOMIC DNA]</scope>
    <source>
        <strain evidence="6 7">DSM 23626</strain>
    </source>
</reference>
<keyword evidence="7" id="KW-1185">Reference proteome</keyword>
<evidence type="ECO:0000256" key="5">
    <source>
        <dbReference type="SAM" id="SignalP"/>
    </source>
</evidence>
<gene>
    <name evidence="6" type="ORF">KHX94_10225</name>
</gene>
<keyword evidence="6" id="KW-0449">Lipoprotein</keyword>
<dbReference type="Proteomes" id="UP000676428">
    <property type="component" value="Chromosome"/>
</dbReference>
<evidence type="ECO:0000313" key="6">
    <source>
        <dbReference type="EMBL" id="QVK21905.1"/>
    </source>
</evidence>
<dbReference type="InterPro" id="IPR029046">
    <property type="entry name" value="LolA/LolB/LppX"/>
</dbReference>
<keyword evidence="4" id="KW-0653">Protein transport</keyword>
<dbReference type="Pfam" id="PF19574">
    <property type="entry name" value="LolA_3"/>
    <property type="match status" value="1"/>
</dbReference>
<keyword evidence="2" id="KW-0813">Transport</keyword>
<sequence length="224" mass="24991">MRRCLFGVLLLLLCHQVMADNRPQLSDYDSLFATEASSEQLQQLQQRLALTDTSRGNFQQTRWLRVLKQPLFSSGHFIFAATQGMLWQQQQPFATTLILKQQQLLQLDSQGHLSVQQASTAPTALASLLPTLMQALLAGNIDYLQQHFVLYLQAQSSWQLGLIAKDNQLQAVLPKLVLIGDTQPQQLLMLGQQGDISDIRFSQIHPGPLSAAEQQLFTPSGIAN</sequence>
<accession>A0ABX8DBR0</accession>
<dbReference type="InterPro" id="IPR004564">
    <property type="entry name" value="OM_lipoprot_carrier_LolA-like"/>
</dbReference>
<evidence type="ECO:0000256" key="4">
    <source>
        <dbReference type="ARBA" id="ARBA00022927"/>
    </source>
</evidence>
<keyword evidence="3 5" id="KW-0732">Signal</keyword>
<dbReference type="CDD" id="cd16325">
    <property type="entry name" value="LolA"/>
    <property type="match status" value="1"/>
</dbReference>
<comment type="subunit">
    <text evidence="1">Monomer.</text>
</comment>
<protein>
    <submittedName>
        <fullName evidence="6">Outer membrane lipoprotein carrier protein LolA</fullName>
    </submittedName>
</protein>
<dbReference type="EMBL" id="CP074572">
    <property type="protein sequence ID" value="QVK21905.1"/>
    <property type="molecule type" value="Genomic_DNA"/>
</dbReference>
<evidence type="ECO:0000313" key="7">
    <source>
        <dbReference type="Proteomes" id="UP000676428"/>
    </source>
</evidence>
<dbReference type="SUPFAM" id="SSF89392">
    <property type="entry name" value="Prokaryotic lipoproteins and lipoprotein localization factors"/>
    <property type="match status" value="1"/>
</dbReference>
<feature type="chain" id="PRO_5045973417" evidence="5">
    <location>
        <begin position="20"/>
        <end position="224"/>
    </location>
</feature>
<evidence type="ECO:0000256" key="1">
    <source>
        <dbReference type="ARBA" id="ARBA00011245"/>
    </source>
</evidence>
<dbReference type="Gene3D" id="2.50.20.10">
    <property type="entry name" value="Lipoprotein localisation LolA/LolB/LppX"/>
    <property type="match status" value="1"/>
</dbReference>
<proteinExistence type="predicted"/>
<evidence type="ECO:0000256" key="3">
    <source>
        <dbReference type="ARBA" id="ARBA00022729"/>
    </source>
</evidence>
<dbReference type="RefSeq" id="WP_213680566.1">
    <property type="nucleotide sequence ID" value="NZ_CP074572.1"/>
</dbReference>